<evidence type="ECO:0000313" key="5">
    <source>
        <dbReference type="Proteomes" id="UP001233999"/>
    </source>
</evidence>
<gene>
    <name evidence="4" type="ORF">L9F63_017791</name>
</gene>
<keyword evidence="5" id="KW-1185">Reference proteome</keyword>
<dbReference type="Proteomes" id="UP001233999">
    <property type="component" value="Unassembled WGS sequence"/>
</dbReference>
<dbReference type="FunFam" id="2.30.30.40:FF:000006">
    <property type="entry name" value="RIMS-binding protein 2 isoform X1"/>
    <property type="match status" value="1"/>
</dbReference>
<dbReference type="InterPro" id="IPR040325">
    <property type="entry name" value="RIMBP1/2/3"/>
</dbReference>
<sequence>STPDGSDTSDCTTITIPVPRLLPTCRQPQQLQHCADSKKHYLKVPQITYGHDQQRLSGNVSTATVGGVMGAPSTAVATGPAAPLQYVQQAQYPAAQPAQYMMPAAAGLVPQGLVPHQPTQLQHRLMPQLPATVPTILTTHYDLDTRNNFLNGNIPENKVDMLDVPGKGRCYVYIARYSYDPFSQSPNENPEAELAINAGDYLLVWGNMDEDGFFDGELLDGRRGLVPSNFIQKLIGDDLLEFHQAVVQGLRDGDDSGSTNIAHDLAQEALALMEDGYSKQRALGDYSYIDLEDILEEDDEALGDQTGEGP</sequence>
<dbReference type="GO" id="GO:0045202">
    <property type="term" value="C:synapse"/>
    <property type="evidence" value="ECO:0007669"/>
    <property type="project" value="GOC"/>
</dbReference>
<dbReference type="CDD" id="cd12014">
    <property type="entry name" value="SH3_RIM-BP_1"/>
    <property type="match status" value="1"/>
</dbReference>
<dbReference type="InterPro" id="IPR001452">
    <property type="entry name" value="SH3_domain"/>
</dbReference>
<protein>
    <recommendedName>
        <fullName evidence="3">SH3 domain-containing protein</fullName>
    </recommendedName>
</protein>
<dbReference type="PANTHER" id="PTHR14234:SF19">
    <property type="entry name" value="RIM-BINDING PROTEIN, ISOFORM F"/>
    <property type="match status" value="1"/>
</dbReference>
<dbReference type="SUPFAM" id="SSF50044">
    <property type="entry name" value="SH3-domain"/>
    <property type="match status" value="1"/>
</dbReference>
<dbReference type="AlphaFoldDB" id="A0AAD8EFX2"/>
<evidence type="ECO:0000256" key="1">
    <source>
        <dbReference type="ARBA" id="ARBA00022443"/>
    </source>
</evidence>
<accession>A0AAD8EFX2</accession>
<dbReference type="Pfam" id="PF14604">
    <property type="entry name" value="SH3_9"/>
    <property type="match status" value="1"/>
</dbReference>
<keyword evidence="1 2" id="KW-0728">SH3 domain</keyword>
<comment type="caution">
    <text evidence="4">The sequence shown here is derived from an EMBL/GenBank/DDBJ whole genome shotgun (WGS) entry which is preliminary data.</text>
</comment>
<dbReference type="PROSITE" id="PS50002">
    <property type="entry name" value="SH3"/>
    <property type="match status" value="1"/>
</dbReference>
<organism evidence="4 5">
    <name type="scientific">Diploptera punctata</name>
    <name type="common">Pacific beetle cockroach</name>
    <dbReference type="NCBI Taxonomy" id="6984"/>
    <lineage>
        <taxon>Eukaryota</taxon>
        <taxon>Metazoa</taxon>
        <taxon>Ecdysozoa</taxon>
        <taxon>Arthropoda</taxon>
        <taxon>Hexapoda</taxon>
        <taxon>Insecta</taxon>
        <taxon>Pterygota</taxon>
        <taxon>Neoptera</taxon>
        <taxon>Polyneoptera</taxon>
        <taxon>Dictyoptera</taxon>
        <taxon>Blattodea</taxon>
        <taxon>Blaberoidea</taxon>
        <taxon>Blaberidae</taxon>
        <taxon>Diplopterinae</taxon>
        <taxon>Diploptera</taxon>
    </lineage>
</organism>
<proteinExistence type="predicted"/>
<dbReference type="InterPro" id="IPR036028">
    <property type="entry name" value="SH3-like_dom_sf"/>
</dbReference>
<dbReference type="PANTHER" id="PTHR14234">
    <property type="entry name" value="RIM BINDING PROTEIN-RELATED"/>
    <property type="match status" value="1"/>
</dbReference>
<reference evidence="4" key="1">
    <citation type="journal article" date="2023" name="IScience">
        <title>Live-bearing cockroach genome reveals convergent evolutionary mechanisms linked to viviparity in insects and beyond.</title>
        <authorList>
            <person name="Fouks B."/>
            <person name="Harrison M.C."/>
            <person name="Mikhailova A.A."/>
            <person name="Marchal E."/>
            <person name="English S."/>
            <person name="Carruthers M."/>
            <person name="Jennings E.C."/>
            <person name="Chiamaka E.L."/>
            <person name="Frigard R.A."/>
            <person name="Pippel M."/>
            <person name="Attardo G.M."/>
            <person name="Benoit J.B."/>
            <person name="Bornberg-Bauer E."/>
            <person name="Tobe S.S."/>
        </authorList>
    </citation>
    <scope>NUCLEOTIDE SEQUENCE</scope>
    <source>
        <strain evidence="4">Stay&amp;Tobe</strain>
    </source>
</reference>
<dbReference type="SMART" id="SM00326">
    <property type="entry name" value="SH3"/>
    <property type="match status" value="1"/>
</dbReference>
<evidence type="ECO:0000256" key="2">
    <source>
        <dbReference type="PROSITE-ProRule" id="PRU00192"/>
    </source>
</evidence>
<feature type="non-terminal residue" evidence="4">
    <location>
        <position position="1"/>
    </location>
</feature>
<name>A0AAD8EFX2_DIPPU</name>
<dbReference type="GO" id="GO:0007274">
    <property type="term" value="P:neuromuscular synaptic transmission"/>
    <property type="evidence" value="ECO:0007669"/>
    <property type="project" value="TreeGrafter"/>
</dbReference>
<evidence type="ECO:0000313" key="4">
    <source>
        <dbReference type="EMBL" id="KAJ9588913.1"/>
    </source>
</evidence>
<reference evidence="4" key="2">
    <citation type="submission" date="2023-05" db="EMBL/GenBank/DDBJ databases">
        <authorList>
            <person name="Fouks B."/>
        </authorList>
    </citation>
    <scope>NUCLEOTIDE SEQUENCE</scope>
    <source>
        <strain evidence="4">Stay&amp;Tobe</strain>
        <tissue evidence="4">Testes</tissue>
    </source>
</reference>
<dbReference type="Gene3D" id="2.30.30.40">
    <property type="entry name" value="SH3 Domains"/>
    <property type="match status" value="1"/>
</dbReference>
<feature type="domain" description="SH3" evidence="3">
    <location>
        <begin position="168"/>
        <end position="236"/>
    </location>
</feature>
<evidence type="ECO:0000259" key="3">
    <source>
        <dbReference type="PROSITE" id="PS50002"/>
    </source>
</evidence>
<dbReference type="EMBL" id="JASPKZ010005296">
    <property type="protein sequence ID" value="KAJ9588913.1"/>
    <property type="molecule type" value="Genomic_DNA"/>
</dbReference>
<feature type="non-terminal residue" evidence="4">
    <location>
        <position position="310"/>
    </location>
</feature>